<dbReference type="GO" id="GO:0042777">
    <property type="term" value="P:proton motive force-driven plasma membrane ATP synthesis"/>
    <property type="evidence" value="ECO:0007669"/>
    <property type="project" value="TreeGrafter"/>
</dbReference>
<feature type="transmembrane region" description="Helical" evidence="11">
    <location>
        <begin position="172"/>
        <end position="191"/>
    </location>
</feature>
<organism evidence="12">
    <name type="scientific">hydrothermal vent metagenome</name>
    <dbReference type="NCBI Taxonomy" id="652676"/>
    <lineage>
        <taxon>unclassified sequences</taxon>
        <taxon>metagenomes</taxon>
        <taxon>ecological metagenomes</taxon>
    </lineage>
</organism>
<sequence length="220" mass="24499">MQEPINYITIAGLEHYPHVTYTWVIMLGFFITALLLKGSYRMVPEGLQNVIEAIIVELAQFVDSMLGKDGRTFFPLIGTLAFFIFCGNMIGLFPGCVSPTANVNTNLGMAITVFVVYQSVGVYRHGFSYVKHFTGPVWWMVPLMLPIEIISHLARPLTLAVRLFGNVRGDELVILVLGFLVPLFLPMPMIALTFMLGILQTLVFILLSLVYISGALEEAH</sequence>
<evidence type="ECO:0000256" key="11">
    <source>
        <dbReference type="SAM" id="Phobius"/>
    </source>
</evidence>
<dbReference type="GO" id="GO:0046933">
    <property type="term" value="F:proton-transporting ATP synthase activity, rotational mechanism"/>
    <property type="evidence" value="ECO:0007669"/>
    <property type="project" value="TreeGrafter"/>
</dbReference>
<feature type="transmembrane region" description="Helical" evidence="11">
    <location>
        <begin position="20"/>
        <end position="36"/>
    </location>
</feature>
<dbReference type="CDD" id="cd00310">
    <property type="entry name" value="ATP-synt_Fo_a_6"/>
    <property type="match status" value="1"/>
</dbReference>
<feature type="transmembrane region" description="Helical" evidence="11">
    <location>
        <begin position="73"/>
        <end position="93"/>
    </location>
</feature>
<evidence type="ECO:0000256" key="3">
    <source>
        <dbReference type="ARBA" id="ARBA00022448"/>
    </source>
</evidence>
<keyword evidence="10" id="KW-0066">ATP synthesis</keyword>
<dbReference type="PRINTS" id="PR00123">
    <property type="entry name" value="ATPASEA"/>
</dbReference>
<comment type="subcellular location">
    <subcellularLocation>
        <location evidence="1">Membrane</location>
        <topology evidence="1">Multi-pass membrane protein</topology>
    </subcellularLocation>
</comment>
<keyword evidence="6" id="KW-0375">Hydrogen ion transport</keyword>
<keyword evidence="12" id="KW-0378">Hydrolase</keyword>
<keyword evidence="5 11" id="KW-0812">Transmembrane</keyword>
<keyword evidence="7 11" id="KW-1133">Transmembrane helix</keyword>
<keyword evidence="3" id="KW-0813">Transport</keyword>
<dbReference type="GO" id="GO:0005886">
    <property type="term" value="C:plasma membrane"/>
    <property type="evidence" value="ECO:0007669"/>
    <property type="project" value="TreeGrafter"/>
</dbReference>
<dbReference type="EC" id="3.6.3.14" evidence="12"/>
<dbReference type="InterPro" id="IPR023011">
    <property type="entry name" value="ATP_synth_F0_asu_AS"/>
</dbReference>
<evidence type="ECO:0000256" key="10">
    <source>
        <dbReference type="ARBA" id="ARBA00023310"/>
    </source>
</evidence>
<evidence type="ECO:0000256" key="8">
    <source>
        <dbReference type="ARBA" id="ARBA00023065"/>
    </source>
</evidence>
<dbReference type="PANTHER" id="PTHR42823">
    <property type="entry name" value="ATP SYNTHASE SUBUNIT A, CHLOROPLASTIC"/>
    <property type="match status" value="1"/>
</dbReference>
<dbReference type="InterPro" id="IPR000568">
    <property type="entry name" value="ATP_synth_F0_asu"/>
</dbReference>
<evidence type="ECO:0000256" key="2">
    <source>
        <dbReference type="ARBA" id="ARBA00006810"/>
    </source>
</evidence>
<evidence type="ECO:0000256" key="7">
    <source>
        <dbReference type="ARBA" id="ARBA00022989"/>
    </source>
</evidence>
<dbReference type="PROSITE" id="PS00449">
    <property type="entry name" value="ATPASE_A"/>
    <property type="match status" value="1"/>
</dbReference>
<evidence type="ECO:0000256" key="5">
    <source>
        <dbReference type="ARBA" id="ARBA00022692"/>
    </source>
</evidence>
<accession>A0A3B1BVB3</accession>
<evidence type="ECO:0000256" key="6">
    <source>
        <dbReference type="ARBA" id="ARBA00022781"/>
    </source>
</evidence>
<dbReference type="GO" id="GO:0045259">
    <property type="term" value="C:proton-transporting ATP synthase complex"/>
    <property type="evidence" value="ECO:0007669"/>
    <property type="project" value="UniProtKB-KW"/>
</dbReference>
<dbReference type="HAMAP" id="MF_01393">
    <property type="entry name" value="ATP_synth_a_bact"/>
    <property type="match status" value="1"/>
</dbReference>
<dbReference type="Gene3D" id="1.20.120.220">
    <property type="entry name" value="ATP synthase, F0 complex, subunit A"/>
    <property type="match status" value="1"/>
</dbReference>
<evidence type="ECO:0000256" key="1">
    <source>
        <dbReference type="ARBA" id="ARBA00004141"/>
    </source>
</evidence>
<reference evidence="12" key="1">
    <citation type="submission" date="2018-06" db="EMBL/GenBank/DDBJ databases">
        <authorList>
            <person name="Zhirakovskaya E."/>
        </authorList>
    </citation>
    <scope>NUCLEOTIDE SEQUENCE</scope>
</reference>
<dbReference type="PANTHER" id="PTHR42823:SF3">
    <property type="entry name" value="ATP SYNTHASE SUBUNIT A, CHLOROPLASTIC"/>
    <property type="match status" value="1"/>
</dbReference>
<evidence type="ECO:0000313" key="12">
    <source>
        <dbReference type="EMBL" id="VAX22246.1"/>
    </source>
</evidence>
<keyword evidence="8" id="KW-0406">Ion transport</keyword>
<dbReference type="InterPro" id="IPR045082">
    <property type="entry name" value="ATP_syn_F0_a_bact/chloroplast"/>
</dbReference>
<dbReference type="NCBIfam" id="TIGR01131">
    <property type="entry name" value="ATP_synt_6_or_A"/>
    <property type="match status" value="1"/>
</dbReference>
<dbReference type="SUPFAM" id="SSF81336">
    <property type="entry name" value="F1F0 ATP synthase subunit A"/>
    <property type="match status" value="1"/>
</dbReference>
<dbReference type="AlphaFoldDB" id="A0A3B1BVB3"/>
<feature type="transmembrane region" description="Helical" evidence="11">
    <location>
        <begin position="197"/>
        <end position="216"/>
    </location>
</feature>
<dbReference type="GO" id="GO:0016787">
    <property type="term" value="F:hydrolase activity"/>
    <property type="evidence" value="ECO:0007669"/>
    <property type="project" value="UniProtKB-KW"/>
</dbReference>
<keyword evidence="9 11" id="KW-0472">Membrane</keyword>
<keyword evidence="4" id="KW-0138">CF(0)</keyword>
<feature type="transmembrane region" description="Helical" evidence="11">
    <location>
        <begin position="105"/>
        <end position="123"/>
    </location>
</feature>
<dbReference type="InterPro" id="IPR035908">
    <property type="entry name" value="F0_ATP_A_sf"/>
</dbReference>
<proteinExistence type="inferred from homology"/>
<evidence type="ECO:0000256" key="4">
    <source>
        <dbReference type="ARBA" id="ARBA00022547"/>
    </source>
</evidence>
<comment type="similarity">
    <text evidence="2">Belongs to the ATPase A chain family.</text>
</comment>
<protein>
    <submittedName>
        <fullName evidence="12">ATP synthase F0 sector subunit a</fullName>
        <ecNumber evidence="12">3.6.3.14</ecNumber>
    </submittedName>
</protein>
<name>A0A3B1BVB3_9ZZZZ</name>
<gene>
    <name evidence="12" type="ORF">MNBD_NITROSPINAE01-863</name>
</gene>
<dbReference type="Pfam" id="PF00119">
    <property type="entry name" value="ATP-synt_A"/>
    <property type="match status" value="1"/>
</dbReference>
<evidence type="ECO:0000256" key="9">
    <source>
        <dbReference type="ARBA" id="ARBA00023136"/>
    </source>
</evidence>
<dbReference type="EMBL" id="UOGC01000135">
    <property type="protein sequence ID" value="VAX22246.1"/>
    <property type="molecule type" value="Genomic_DNA"/>
</dbReference>